<evidence type="ECO:0000256" key="2">
    <source>
        <dbReference type="SAM" id="SignalP"/>
    </source>
</evidence>
<evidence type="ECO:0000256" key="1">
    <source>
        <dbReference type="SAM" id="MobiDB-lite"/>
    </source>
</evidence>
<feature type="signal peptide" evidence="2">
    <location>
        <begin position="1"/>
        <end position="29"/>
    </location>
</feature>
<feature type="chain" id="PRO_5039191375" evidence="2">
    <location>
        <begin position="30"/>
        <end position="82"/>
    </location>
</feature>
<sequence>MKNTWRRKIFCLTLALSCLMQTLPVSVSAIDEVSAEQPTTRISDDLLIHSDEETDTDTETDTDQSEESEETETDQQPVEGRF</sequence>
<proteinExistence type="predicted"/>
<gene>
    <name evidence="3" type="ORF">IAC43_00120</name>
</gene>
<dbReference type="Proteomes" id="UP000824160">
    <property type="component" value="Unassembled WGS sequence"/>
</dbReference>
<protein>
    <submittedName>
        <fullName evidence="3">Uncharacterized protein</fullName>
    </submittedName>
</protein>
<feature type="compositionally biased region" description="Basic and acidic residues" evidence="1">
    <location>
        <begin position="42"/>
        <end position="51"/>
    </location>
</feature>
<evidence type="ECO:0000313" key="3">
    <source>
        <dbReference type="EMBL" id="HIT93569.1"/>
    </source>
</evidence>
<keyword evidence="2" id="KW-0732">Signal</keyword>
<feature type="compositionally biased region" description="Acidic residues" evidence="1">
    <location>
        <begin position="52"/>
        <end position="73"/>
    </location>
</feature>
<feature type="region of interest" description="Disordered" evidence="1">
    <location>
        <begin position="36"/>
        <end position="82"/>
    </location>
</feature>
<reference evidence="3" key="2">
    <citation type="journal article" date="2021" name="PeerJ">
        <title>Extensive microbial diversity within the chicken gut microbiome revealed by metagenomics and culture.</title>
        <authorList>
            <person name="Gilroy R."/>
            <person name="Ravi A."/>
            <person name="Getino M."/>
            <person name="Pursley I."/>
            <person name="Horton D.L."/>
            <person name="Alikhan N.F."/>
            <person name="Baker D."/>
            <person name="Gharbi K."/>
            <person name="Hall N."/>
            <person name="Watson M."/>
            <person name="Adriaenssens E.M."/>
            <person name="Foster-Nyarko E."/>
            <person name="Jarju S."/>
            <person name="Secka A."/>
            <person name="Antonio M."/>
            <person name="Oren A."/>
            <person name="Chaudhuri R.R."/>
            <person name="La Ragione R."/>
            <person name="Hildebrand F."/>
            <person name="Pallen M.J."/>
        </authorList>
    </citation>
    <scope>NUCLEOTIDE SEQUENCE</scope>
    <source>
        <strain evidence="3">ChiBcec7-5410</strain>
    </source>
</reference>
<evidence type="ECO:0000313" key="4">
    <source>
        <dbReference type="Proteomes" id="UP000824160"/>
    </source>
</evidence>
<reference evidence="3" key="1">
    <citation type="submission" date="2020-10" db="EMBL/GenBank/DDBJ databases">
        <authorList>
            <person name="Gilroy R."/>
        </authorList>
    </citation>
    <scope>NUCLEOTIDE SEQUENCE</scope>
    <source>
        <strain evidence="3">ChiBcec7-5410</strain>
    </source>
</reference>
<name>A0A9D1H683_9FIRM</name>
<dbReference type="EMBL" id="DVLW01000005">
    <property type="protein sequence ID" value="HIT93569.1"/>
    <property type="molecule type" value="Genomic_DNA"/>
</dbReference>
<organism evidence="3 4">
    <name type="scientific">Candidatus Faecivivens stercoripullorum</name>
    <dbReference type="NCBI Taxonomy" id="2840805"/>
    <lineage>
        <taxon>Bacteria</taxon>
        <taxon>Bacillati</taxon>
        <taxon>Bacillota</taxon>
        <taxon>Clostridia</taxon>
        <taxon>Eubacteriales</taxon>
        <taxon>Oscillospiraceae</taxon>
        <taxon>Oscillospiraceae incertae sedis</taxon>
        <taxon>Candidatus Faecivivens</taxon>
    </lineage>
</organism>
<accession>A0A9D1H683</accession>
<dbReference type="AlphaFoldDB" id="A0A9D1H683"/>
<feature type="non-terminal residue" evidence="3">
    <location>
        <position position="82"/>
    </location>
</feature>
<comment type="caution">
    <text evidence="3">The sequence shown here is derived from an EMBL/GenBank/DDBJ whole genome shotgun (WGS) entry which is preliminary data.</text>
</comment>